<name>A0ACA9MUS5_9GLOM</name>
<dbReference type="EMBL" id="CAJVPM010016423">
    <property type="protein sequence ID" value="CAG8613885.1"/>
    <property type="molecule type" value="Genomic_DNA"/>
</dbReference>
<keyword evidence="2" id="KW-1185">Reference proteome</keyword>
<reference evidence="1" key="1">
    <citation type="submission" date="2021-06" db="EMBL/GenBank/DDBJ databases">
        <authorList>
            <person name="Kallberg Y."/>
            <person name="Tangrot J."/>
            <person name="Rosling A."/>
        </authorList>
    </citation>
    <scope>NUCLEOTIDE SEQUENCE</scope>
    <source>
        <strain evidence="1">AU212A</strain>
    </source>
</reference>
<dbReference type="Proteomes" id="UP000789860">
    <property type="component" value="Unassembled WGS sequence"/>
</dbReference>
<organism evidence="1 2">
    <name type="scientific">Scutellospora calospora</name>
    <dbReference type="NCBI Taxonomy" id="85575"/>
    <lineage>
        <taxon>Eukaryota</taxon>
        <taxon>Fungi</taxon>
        <taxon>Fungi incertae sedis</taxon>
        <taxon>Mucoromycota</taxon>
        <taxon>Glomeromycotina</taxon>
        <taxon>Glomeromycetes</taxon>
        <taxon>Diversisporales</taxon>
        <taxon>Gigasporaceae</taxon>
        <taxon>Scutellospora</taxon>
    </lineage>
</organism>
<feature type="non-terminal residue" evidence="1">
    <location>
        <position position="1"/>
    </location>
</feature>
<protein>
    <submittedName>
        <fullName evidence="1">3500_t:CDS:1</fullName>
    </submittedName>
</protein>
<proteinExistence type="predicted"/>
<evidence type="ECO:0000313" key="1">
    <source>
        <dbReference type="EMBL" id="CAG8613885.1"/>
    </source>
</evidence>
<evidence type="ECO:0000313" key="2">
    <source>
        <dbReference type="Proteomes" id="UP000789860"/>
    </source>
</evidence>
<gene>
    <name evidence="1" type="ORF">SCALOS_LOCUS7395</name>
</gene>
<feature type="non-terminal residue" evidence="1">
    <location>
        <position position="238"/>
    </location>
</feature>
<accession>A0ACA9MUS5</accession>
<comment type="caution">
    <text evidence="1">The sequence shown here is derived from an EMBL/GenBank/DDBJ whole genome shotgun (WGS) entry which is preliminary data.</text>
</comment>
<sequence length="238" mass="26942">APSESWDDDFVLDNNEINVPNSVEKSQLSLRMDISNIRDFASQVEELKLLHHKKLNFTSLIQSRMIRKKWKSGSTRSTIKKYKDLENLFKQDWEEATVIIDLSDVAQDKPSTSNDNESVKVDIDRIPSERHVQVFKKIIVEELGEDARGVIIMDDDKENHYDNIGSDLASSSAGNARAKKQKLENGESSSNGGCNRGSTRRKENFRIGVEVMPSLIGHLKKLQNRLSAHLDELGTLVH</sequence>